<reference evidence="2" key="1">
    <citation type="submission" date="2016-05" db="EMBL/GenBank/DDBJ databases">
        <authorList>
            <person name="Liu B."/>
            <person name="Wang J."/>
            <person name="Zhu Y."/>
            <person name="Liu G."/>
            <person name="Chen Q."/>
            <person name="Chen Z."/>
            <person name="Lan J."/>
            <person name="Che J."/>
            <person name="Ge C."/>
            <person name="Shi H."/>
            <person name="Pan Z."/>
            <person name="Liu X."/>
        </authorList>
    </citation>
    <scope>NUCLEOTIDE SEQUENCE [LARGE SCALE GENOMIC DNA]</scope>
    <source>
        <strain evidence="2">FJAT-27215</strain>
    </source>
</reference>
<proteinExistence type="predicted"/>
<name>A0A1B9B9P1_9BACI</name>
<keyword evidence="2" id="KW-1185">Reference proteome</keyword>
<evidence type="ECO:0000313" key="2">
    <source>
        <dbReference type="Proteomes" id="UP000092578"/>
    </source>
</evidence>
<dbReference type="PANTHER" id="PTHR36112:SF1">
    <property type="entry name" value="RIBOSOMAL RNA SMALL SUBUNIT METHYLTRANSFERASE J"/>
    <property type="match status" value="1"/>
</dbReference>
<dbReference type="GO" id="GO:0008990">
    <property type="term" value="F:rRNA (guanine-N2-)-methyltransferase activity"/>
    <property type="evidence" value="ECO:0007669"/>
    <property type="project" value="InterPro"/>
</dbReference>
<comment type="caution">
    <text evidence="1">The sequence shown here is derived from an EMBL/GenBank/DDBJ whole genome shotgun (WGS) entry which is preliminary data.</text>
</comment>
<dbReference type="Proteomes" id="UP000092578">
    <property type="component" value="Unassembled WGS sequence"/>
</dbReference>
<sequence>MIVSTSARTNERLEEKARQAAVELGCPFVKRNKRSVASLQAEYGADCLIVAKSRLEFYASDANEPFFFHPNSASFRVKRLLRGEIDPFIEAAGLQPGMTLLDCTLGLASDSIAASYIAGAAGRVVGIEGNPVLAYIIKHGLSEWESPLSDLNEAMKRIHVVSGSYQNILRSLPNQSFDVVYFDPMFTKPILASEGIAGLRKLAVHDELIEETIQEACRVAKQRIVLKDHYQSSRFSELGFKQHIRPTSLFHFGTMEVEKKESGGSVTNKE</sequence>
<dbReference type="PANTHER" id="PTHR36112">
    <property type="entry name" value="RIBOSOMAL RNA SMALL SUBUNIT METHYLTRANSFERASE J"/>
    <property type="match status" value="1"/>
</dbReference>
<gene>
    <name evidence="1" type="ORF">A8F95_03765</name>
</gene>
<dbReference type="InterPro" id="IPR029063">
    <property type="entry name" value="SAM-dependent_MTases_sf"/>
</dbReference>
<accession>A0A1B9B9P1</accession>
<dbReference type="SUPFAM" id="SSF53335">
    <property type="entry name" value="S-adenosyl-L-methionine-dependent methyltransferases"/>
    <property type="match status" value="1"/>
</dbReference>
<dbReference type="RefSeq" id="WP_065409271.1">
    <property type="nucleotide sequence ID" value="NZ_MAYT01000001.1"/>
</dbReference>
<protein>
    <recommendedName>
        <fullName evidence="3">SAM-dependent methyltransferase</fullName>
    </recommendedName>
</protein>
<dbReference type="Gene3D" id="3.40.50.150">
    <property type="entry name" value="Vaccinia Virus protein VP39"/>
    <property type="match status" value="1"/>
</dbReference>
<dbReference type="InterPro" id="IPR007536">
    <property type="entry name" value="16SrRNA_methylTrfase_J"/>
</dbReference>
<evidence type="ECO:0008006" key="3">
    <source>
        <dbReference type="Google" id="ProtNLM"/>
    </source>
</evidence>
<dbReference type="EMBL" id="MAYT01000001">
    <property type="protein sequence ID" value="OCA92814.1"/>
    <property type="molecule type" value="Genomic_DNA"/>
</dbReference>
<dbReference type="Pfam" id="PF04445">
    <property type="entry name" value="SAM_MT"/>
    <property type="match status" value="1"/>
</dbReference>
<dbReference type="AlphaFoldDB" id="A0A1B9B9P1"/>
<evidence type="ECO:0000313" key="1">
    <source>
        <dbReference type="EMBL" id="OCA92814.1"/>
    </source>
</evidence>
<organism evidence="1 2">
    <name type="scientific">Pseudobacillus wudalianchiensis</name>
    <dbReference type="NCBI Taxonomy" id="1743143"/>
    <lineage>
        <taxon>Bacteria</taxon>
        <taxon>Bacillati</taxon>
        <taxon>Bacillota</taxon>
        <taxon>Bacilli</taxon>
        <taxon>Bacillales</taxon>
        <taxon>Bacillaceae</taxon>
        <taxon>Pseudobacillus</taxon>
    </lineage>
</organism>